<dbReference type="InterPro" id="IPR001729">
    <property type="entry name" value="SP-C"/>
</dbReference>
<dbReference type="AlphaFoldDB" id="A0A1S3K105"/>
<gene>
    <name evidence="6" type="primary">LOC106177851</name>
</gene>
<dbReference type="SMART" id="SM01039">
    <property type="entry name" value="BRICHOS"/>
    <property type="match status" value="1"/>
</dbReference>
<keyword evidence="1" id="KW-1015">Disulfide bond</keyword>
<proteinExistence type="predicted"/>
<evidence type="ECO:0000256" key="2">
    <source>
        <dbReference type="SAM" id="MobiDB-lite"/>
    </source>
</evidence>
<keyword evidence="3" id="KW-1133">Transmembrane helix</keyword>
<dbReference type="InParanoid" id="A0A1S3K105"/>
<dbReference type="Proteomes" id="UP000085678">
    <property type="component" value="Unplaced"/>
</dbReference>
<dbReference type="InterPro" id="IPR007084">
    <property type="entry name" value="BRICHOS_dom"/>
</dbReference>
<dbReference type="PANTHER" id="PTHR10800">
    <property type="entry name" value="PULMONARY SURFACTANT-ASSOCIATED PROTEIN C"/>
    <property type="match status" value="1"/>
</dbReference>
<dbReference type="GeneID" id="106177851"/>
<evidence type="ECO:0000259" key="4">
    <source>
        <dbReference type="SMART" id="SM01039"/>
    </source>
</evidence>
<keyword evidence="3" id="KW-0812">Transmembrane</keyword>
<dbReference type="GO" id="GO:0005576">
    <property type="term" value="C:extracellular region"/>
    <property type="evidence" value="ECO:0007669"/>
    <property type="project" value="InterPro"/>
</dbReference>
<evidence type="ECO:0000256" key="3">
    <source>
        <dbReference type="SAM" id="Phobius"/>
    </source>
</evidence>
<reference evidence="6" key="1">
    <citation type="submission" date="2025-08" db="UniProtKB">
        <authorList>
            <consortium name="RefSeq"/>
        </authorList>
    </citation>
    <scope>IDENTIFICATION</scope>
    <source>
        <tissue evidence="6">Gonads</tissue>
    </source>
</reference>
<accession>A0A1S3K105</accession>
<dbReference type="PANTHER" id="PTHR10800:SF4">
    <property type="entry name" value="PULMONARY SURFACTANT-ASSOCIATED PROTEIN C"/>
    <property type="match status" value="1"/>
</dbReference>
<organism evidence="5 6">
    <name type="scientific">Lingula anatina</name>
    <name type="common">Brachiopod</name>
    <name type="synonym">Lingula unguis</name>
    <dbReference type="NCBI Taxonomy" id="7574"/>
    <lineage>
        <taxon>Eukaryota</taxon>
        <taxon>Metazoa</taxon>
        <taxon>Spiralia</taxon>
        <taxon>Lophotrochozoa</taxon>
        <taxon>Brachiopoda</taxon>
        <taxon>Linguliformea</taxon>
        <taxon>Lingulata</taxon>
        <taxon>Lingulida</taxon>
        <taxon>Linguloidea</taxon>
        <taxon>Lingulidae</taxon>
        <taxon>Lingula</taxon>
    </lineage>
</organism>
<feature type="transmembrane region" description="Helical" evidence="3">
    <location>
        <begin position="31"/>
        <end position="55"/>
    </location>
</feature>
<feature type="domain" description="BRICHOS" evidence="4">
    <location>
        <begin position="98"/>
        <end position="192"/>
    </location>
</feature>
<sequence>MLPQSILTQEKDTVQPEAAMTSHNNPSNKKYVIAAVSVVTVIALAVTGTLLAVHFTQRATVDLMKAYHVTYKDRNTEFNQQVEISTTDKLEALHSLPSDGQSETFVLHDYNVKKTALRFSDDKSCYIRDMPEKMKTQDLANDEKRFQNSEANGGKISGVKEGYFQAVHVTVDESTLSDAILDFCSGLKLQLLVLTTKEKIAETSNGPKPRQRRGLFDQFQNFADKKLNSLNTALNANDNEAGGDVGVASVGGGRRGGGLGVVPISDPYGPGPVGPGPKPKPVGPVAPVGPVPKKPKNVGCFDQSACKVKEGCTVRTDRVCVDYGWFFGNRGGVGRKGQVSDPACLKWEYNDVKDCVIVNNCEQICT</sequence>
<dbReference type="GO" id="GO:0007585">
    <property type="term" value="P:respiratory gaseous exchange by respiratory system"/>
    <property type="evidence" value="ECO:0007669"/>
    <property type="project" value="InterPro"/>
</dbReference>
<feature type="region of interest" description="Disordered" evidence="2">
    <location>
        <begin position="1"/>
        <end position="25"/>
    </location>
</feature>
<keyword evidence="5" id="KW-1185">Reference proteome</keyword>
<dbReference type="RefSeq" id="XP_013416212.1">
    <property type="nucleotide sequence ID" value="XM_013560758.1"/>
</dbReference>
<name>A0A1S3K105_LINAN</name>
<evidence type="ECO:0000313" key="6">
    <source>
        <dbReference type="RefSeq" id="XP_013416212.1"/>
    </source>
</evidence>
<keyword evidence="3" id="KW-0472">Membrane</keyword>
<protein>
    <submittedName>
        <fullName evidence="6">Uncharacterized protein LOC106177851</fullName>
    </submittedName>
</protein>
<dbReference type="KEGG" id="lak:106177851"/>
<dbReference type="Pfam" id="PF04089">
    <property type="entry name" value="BRICHOS"/>
    <property type="match status" value="1"/>
</dbReference>
<evidence type="ECO:0000313" key="5">
    <source>
        <dbReference type="Proteomes" id="UP000085678"/>
    </source>
</evidence>
<evidence type="ECO:0000256" key="1">
    <source>
        <dbReference type="ARBA" id="ARBA00023157"/>
    </source>
</evidence>
<dbReference type="Gene3D" id="3.30.390.150">
    <property type="match status" value="1"/>
</dbReference>